<proteinExistence type="predicted"/>
<dbReference type="AlphaFoldDB" id="A0A3N4KEA7"/>
<evidence type="ECO:0000313" key="2">
    <source>
        <dbReference type="EMBL" id="RPB08864.1"/>
    </source>
</evidence>
<accession>A0A3N4KEA7</accession>
<dbReference type="Proteomes" id="UP000277580">
    <property type="component" value="Unassembled WGS sequence"/>
</dbReference>
<reference evidence="2 3" key="1">
    <citation type="journal article" date="2018" name="Nat. Ecol. Evol.">
        <title>Pezizomycetes genomes reveal the molecular basis of ectomycorrhizal truffle lifestyle.</title>
        <authorList>
            <person name="Murat C."/>
            <person name="Payen T."/>
            <person name="Noel B."/>
            <person name="Kuo A."/>
            <person name="Morin E."/>
            <person name="Chen J."/>
            <person name="Kohler A."/>
            <person name="Krizsan K."/>
            <person name="Balestrini R."/>
            <person name="Da Silva C."/>
            <person name="Montanini B."/>
            <person name="Hainaut M."/>
            <person name="Levati E."/>
            <person name="Barry K.W."/>
            <person name="Belfiori B."/>
            <person name="Cichocki N."/>
            <person name="Clum A."/>
            <person name="Dockter R.B."/>
            <person name="Fauchery L."/>
            <person name="Guy J."/>
            <person name="Iotti M."/>
            <person name="Le Tacon F."/>
            <person name="Lindquist E.A."/>
            <person name="Lipzen A."/>
            <person name="Malagnac F."/>
            <person name="Mello A."/>
            <person name="Molinier V."/>
            <person name="Miyauchi S."/>
            <person name="Poulain J."/>
            <person name="Riccioni C."/>
            <person name="Rubini A."/>
            <person name="Sitrit Y."/>
            <person name="Splivallo R."/>
            <person name="Traeger S."/>
            <person name="Wang M."/>
            <person name="Zifcakova L."/>
            <person name="Wipf D."/>
            <person name="Zambonelli A."/>
            <person name="Paolocci F."/>
            <person name="Nowrousian M."/>
            <person name="Ottonello S."/>
            <person name="Baldrian P."/>
            <person name="Spatafora J.W."/>
            <person name="Henrissat B."/>
            <person name="Nagy L.G."/>
            <person name="Aury J.M."/>
            <person name="Wincker P."/>
            <person name="Grigoriev I.V."/>
            <person name="Bonfante P."/>
            <person name="Martin F.M."/>
        </authorList>
    </citation>
    <scope>NUCLEOTIDE SEQUENCE [LARGE SCALE GENOMIC DNA]</scope>
    <source>
        <strain evidence="2 3">CCBAS932</strain>
    </source>
</reference>
<keyword evidence="3" id="KW-1185">Reference proteome</keyword>
<name>A0A3N4KEA7_9PEZI</name>
<feature type="compositionally biased region" description="Basic and acidic residues" evidence="1">
    <location>
        <begin position="1"/>
        <end position="12"/>
    </location>
</feature>
<organism evidence="2 3">
    <name type="scientific">Morchella conica CCBAS932</name>
    <dbReference type="NCBI Taxonomy" id="1392247"/>
    <lineage>
        <taxon>Eukaryota</taxon>
        <taxon>Fungi</taxon>
        <taxon>Dikarya</taxon>
        <taxon>Ascomycota</taxon>
        <taxon>Pezizomycotina</taxon>
        <taxon>Pezizomycetes</taxon>
        <taxon>Pezizales</taxon>
        <taxon>Morchellaceae</taxon>
        <taxon>Morchella</taxon>
    </lineage>
</organism>
<feature type="region of interest" description="Disordered" evidence="1">
    <location>
        <begin position="1"/>
        <end position="26"/>
    </location>
</feature>
<evidence type="ECO:0000313" key="3">
    <source>
        <dbReference type="Proteomes" id="UP000277580"/>
    </source>
</evidence>
<evidence type="ECO:0000256" key="1">
    <source>
        <dbReference type="SAM" id="MobiDB-lite"/>
    </source>
</evidence>
<feature type="region of interest" description="Disordered" evidence="1">
    <location>
        <begin position="105"/>
        <end position="147"/>
    </location>
</feature>
<dbReference type="EMBL" id="ML119158">
    <property type="protein sequence ID" value="RPB08864.1"/>
    <property type="molecule type" value="Genomic_DNA"/>
</dbReference>
<gene>
    <name evidence="2" type="ORF">P167DRAFT_608443</name>
</gene>
<dbReference type="InParanoid" id="A0A3N4KEA7"/>
<sequence length="248" mass="27465">MRRAAYKGEKEQPATTPERGIGTTSNKDIGLTFASQAINKNTSIFGTREVSNTFRTTAPPAVNYRRSPATTTTIMRLTSSLTGSTIKILPVSAVRCNSRNVSGTAKIRCSQPPSGEHRGRTVPAESRGAESNAPKEPSLTPSQTSTETWFSWTKASNGSTTQCHGKRKAALYNSQHSRHHHYHHRHDHHRHYHHYHYHGHDRSLATIKTPLPLASYNYNLTSSKPLSTISSNLVEWPKDLMGTRVGNG</sequence>
<protein>
    <submittedName>
        <fullName evidence="2">Uncharacterized protein</fullName>
    </submittedName>
</protein>